<gene>
    <name evidence="5" type="primary">virB9</name>
    <name evidence="5" type="ORF">VVAX_06031</name>
</gene>
<comment type="similarity">
    <text evidence="1">Belongs to the TrbG/VirB9 family.</text>
</comment>
<organism evidence="5">
    <name type="scientific">Variovorax paradoxus</name>
    <dbReference type="NCBI Taxonomy" id="34073"/>
    <lineage>
        <taxon>Bacteria</taxon>
        <taxon>Pseudomonadati</taxon>
        <taxon>Pseudomonadota</taxon>
        <taxon>Betaproteobacteria</taxon>
        <taxon>Burkholderiales</taxon>
        <taxon>Comamonadaceae</taxon>
        <taxon>Variovorax</taxon>
    </lineage>
</organism>
<proteinExistence type="inferred from homology"/>
<feature type="region of interest" description="Disordered" evidence="3">
    <location>
        <begin position="241"/>
        <end position="270"/>
    </location>
</feature>
<feature type="chain" id="PRO_5025476849" evidence="4">
    <location>
        <begin position="23"/>
        <end position="270"/>
    </location>
</feature>
<dbReference type="EMBL" id="LR743508">
    <property type="protein sequence ID" value="CAA2109759.1"/>
    <property type="molecule type" value="Genomic_DNA"/>
</dbReference>
<accession>A0A679JG90</accession>
<dbReference type="RefSeq" id="WP_339093761.1">
    <property type="nucleotide sequence ID" value="NZ_LR743508.1"/>
</dbReference>
<evidence type="ECO:0000313" key="5">
    <source>
        <dbReference type="EMBL" id="CAA2109759.1"/>
    </source>
</evidence>
<dbReference type="Gene3D" id="2.60.40.2500">
    <property type="match status" value="1"/>
</dbReference>
<keyword evidence="2 4" id="KW-0732">Signal</keyword>
<evidence type="ECO:0000256" key="2">
    <source>
        <dbReference type="ARBA" id="ARBA00022729"/>
    </source>
</evidence>
<dbReference type="InterPro" id="IPR033645">
    <property type="entry name" value="VirB9/CagX/TrbG_C"/>
</dbReference>
<dbReference type="Pfam" id="PF03524">
    <property type="entry name" value="CagX"/>
    <property type="match status" value="1"/>
</dbReference>
<feature type="signal peptide" evidence="4">
    <location>
        <begin position="1"/>
        <end position="22"/>
    </location>
</feature>
<dbReference type="AlphaFoldDB" id="A0A679JG90"/>
<evidence type="ECO:0000256" key="1">
    <source>
        <dbReference type="ARBA" id="ARBA00006135"/>
    </source>
</evidence>
<dbReference type="InterPro" id="IPR010258">
    <property type="entry name" value="Conjugal_tfr_TrbG/VirB9/CagX"/>
</dbReference>
<dbReference type="InterPro" id="IPR038161">
    <property type="entry name" value="VirB9/CagX/TrbG_C_sf"/>
</dbReference>
<dbReference type="CDD" id="cd06911">
    <property type="entry name" value="VirB9_CagX_TrbG"/>
    <property type="match status" value="1"/>
</dbReference>
<protein>
    <submittedName>
        <fullName evidence="5">Type IV secretion system protein virB9</fullName>
    </submittedName>
</protein>
<evidence type="ECO:0000256" key="3">
    <source>
        <dbReference type="SAM" id="MobiDB-lite"/>
    </source>
</evidence>
<reference evidence="5" key="1">
    <citation type="submission" date="2019-12" db="EMBL/GenBank/DDBJ databases">
        <authorList>
            <person name="Cremers G."/>
        </authorList>
    </citation>
    <scope>NUCLEOTIDE SEQUENCE</scope>
    <source>
        <strain evidence="5">Vvax</strain>
    </source>
</reference>
<evidence type="ECO:0000256" key="4">
    <source>
        <dbReference type="SAM" id="SignalP"/>
    </source>
</evidence>
<name>A0A679JG90_VARPD</name>
<sequence length="270" mass="29816">MRPFAVAWLVLGAALSWQNARAEIGTVATTRDARIQTVRYTSDDVIRIRAAEGVVTTIELGQGEQVQDFAMGDRDAWHVASSGRLLLIKPKDVKADTNLTVFTDRHSYLFVLRIVARGTRDVAYWVRLVYPGESLGSMPDRAQLERQQVHRDLVGAALEGVLNRDYWIVGSQELQPLAMHDNGRQTFMRFSAAHPLPAAFVVEPDGTESLVDFHVEGDTVVLHRVVERVLLRRGNQVAGITNRAPLRPTDSAATGTASEKVQRALRSPGG</sequence>